<dbReference type="EMBL" id="BOOH01000076">
    <property type="protein sequence ID" value="GIH81412.1"/>
    <property type="molecule type" value="Genomic_DNA"/>
</dbReference>
<feature type="region of interest" description="Disordered" evidence="1">
    <location>
        <begin position="28"/>
        <end position="49"/>
    </location>
</feature>
<evidence type="ECO:0000256" key="1">
    <source>
        <dbReference type="SAM" id="MobiDB-lite"/>
    </source>
</evidence>
<comment type="caution">
    <text evidence="2">The sequence shown here is derived from an EMBL/GenBank/DDBJ whole genome shotgun (WGS) entry which is preliminary data.</text>
</comment>
<evidence type="ECO:0000313" key="2">
    <source>
        <dbReference type="EMBL" id="GIH81412.1"/>
    </source>
</evidence>
<name>A0A8J3RTB5_9ACTN</name>
<reference evidence="2 3" key="1">
    <citation type="submission" date="2021-01" db="EMBL/GenBank/DDBJ databases">
        <title>Whole genome shotgun sequence of Planobispora longispora NBRC 13918.</title>
        <authorList>
            <person name="Komaki H."/>
            <person name="Tamura T."/>
        </authorList>
    </citation>
    <scope>NUCLEOTIDE SEQUENCE [LARGE SCALE GENOMIC DNA]</scope>
    <source>
        <strain evidence="2 3">NBRC 13918</strain>
    </source>
</reference>
<feature type="compositionally biased region" description="Polar residues" evidence="1">
    <location>
        <begin position="33"/>
        <end position="49"/>
    </location>
</feature>
<protein>
    <submittedName>
        <fullName evidence="2">Uncharacterized protein</fullName>
    </submittedName>
</protein>
<sequence length="90" mass="9355">MNSAGMVRITGTRTSTPGVAAKCSLIRGRTGESRTAPSTGMQLPMSSKTSWGGPACFAMAGWDMRASLDVAGMVHSTVRQGARCAEDGKF</sequence>
<organism evidence="2 3">
    <name type="scientific">Planobispora longispora</name>
    <dbReference type="NCBI Taxonomy" id="28887"/>
    <lineage>
        <taxon>Bacteria</taxon>
        <taxon>Bacillati</taxon>
        <taxon>Actinomycetota</taxon>
        <taxon>Actinomycetes</taxon>
        <taxon>Streptosporangiales</taxon>
        <taxon>Streptosporangiaceae</taxon>
        <taxon>Planobispora</taxon>
    </lineage>
</organism>
<gene>
    <name evidence="2" type="ORF">Plo01_78410</name>
</gene>
<dbReference type="AlphaFoldDB" id="A0A8J3RTB5"/>
<accession>A0A8J3RTB5</accession>
<dbReference type="Proteomes" id="UP000616724">
    <property type="component" value="Unassembled WGS sequence"/>
</dbReference>
<proteinExistence type="predicted"/>
<keyword evidence="3" id="KW-1185">Reference proteome</keyword>
<evidence type="ECO:0000313" key="3">
    <source>
        <dbReference type="Proteomes" id="UP000616724"/>
    </source>
</evidence>